<comment type="caution">
    <text evidence="1">The sequence shown here is derived from an EMBL/GenBank/DDBJ whole genome shotgun (WGS) entry which is preliminary data.</text>
</comment>
<evidence type="ECO:0000313" key="2">
    <source>
        <dbReference type="Proteomes" id="UP001215598"/>
    </source>
</evidence>
<dbReference type="EMBL" id="JARKIB010000323">
    <property type="protein sequence ID" value="KAJ7714533.1"/>
    <property type="molecule type" value="Genomic_DNA"/>
</dbReference>
<dbReference type="Proteomes" id="UP001215598">
    <property type="component" value="Unassembled WGS sequence"/>
</dbReference>
<organism evidence="1 2">
    <name type="scientific">Mycena metata</name>
    <dbReference type="NCBI Taxonomy" id="1033252"/>
    <lineage>
        <taxon>Eukaryota</taxon>
        <taxon>Fungi</taxon>
        <taxon>Dikarya</taxon>
        <taxon>Basidiomycota</taxon>
        <taxon>Agaricomycotina</taxon>
        <taxon>Agaricomycetes</taxon>
        <taxon>Agaricomycetidae</taxon>
        <taxon>Agaricales</taxon>
        <taxon>Marasmiineae</taxon>
        <taxon>Mycenaceae</taxon>
        <taxon>Mycena</taxon>
    </lineage>
</organism>
<sequence length="207" mass="22795">MSLISKPDSPSGKRIHMRSPSRFCLHIQRVRASVSFGWAPPSRRADSGTIQHRRAPRNLRCAHRALPTTARTGNAAAVDARVIYVLLDARALSFGVRISRVHTPTLLSALTQIFNTRSGLDQQSRIRAVTHPRLPPFSIPMTLNSIPIALINVEPLVVALQNIKTASAALLLLHALRARTSNITCGKSCTTVPRLAPRSLHQETPFW</sequence>
<reference evidence="1" key="1">
    <citation type="submission" date="2023-03" db="EMBL/GenBank/DDBJ databases">
        <title>Massive genome expansion in bonnet fungi (Mycena s.s.) driven by repeated elements and novel gene families across ecological guilds.</title>
        <authorList>
            <consortium name="Lawrence Berkeley National Laboratory"/>
            <person name="Harder C.B."/>
            <person name="Miyauchi S."/>
            <person name="Viragh M."/>
            <person name="Kuo A."/>
            <person name="Thoen E."/>
            <person name="Andreopoulos B."/>
            <person name="Lu D."/>
            <person name="Skrede I."/>
            <person name="Drula E."/>
            <person name="Henrissat B."/>
            <person name="Morin E."/>
            <person name="Kohler A."/>
            <person name="Barry K."/>
            <person name="LaButti K."/>
            <person name="Morin E."/>
            <person name="Salamov A."/>
            <person name="Lipzen A."/>
            <person name="Mereny Z."/>
            <person name="Hegedus B."/>
            <person name="Baldrian P."/>
            <person name="Stursova M."/>
            <person name="Weitz H."/>
            <person name="Taylor A."/>
            <person name="Grigoriev I.V."/>
            <person name="Nagy L.G."/>
            <person name="Martin F."/>
            <person name="Kauserud H."/>
        </authorList>
    </citation>
    <scope>NUCLEOTIDE SEQUENCE</scope>
    <source>
        <strain evidence="1">CBHHK182m</strain>
    </source>
</reference>
<name>A0AAD7MF40_9AGAR</name>
<protein>
    <submittedName>
        <fullName evidence="1">Uncharacterized protein</fullName>
    </submittedName>
</protein>
<accession>A0AAD7MF40</accession>
<keyword evidence="2" id="KW-1185">Reference proteome</keyword>
<evidence type="ECO:0000313" key="1">
    <source>
        <dbReference type="EMBL" id="KAJ7714533.1"/>
    </source>
</evidence>
<dbReference type="AlphaFoldDB" id="A0AAD7MF40"/>
<proteinExistence type="predicted"/>
<gene>
    <name evidence="1" type="ORF">B0H16DRAFT_1899056</name>
</gene>